<gene>
    <name evidence="1" type="ORF">X797_011640</name>
</gene>
<dbReference type="EMBL" id="JELW01000089">
    <property type="protein sequence ID" value="EXU95272.1"/>
    <property type="molecule type" value="Genomic_DNA"/>
</dbReference>
<protein>
    <submittedName>
        <fullName evidence="1">Uncharacterized protein</fullName>
    </submittedName>
</protein>
<proteinExistence type="predicted"/>
<evidence type="ECO:0000313" key="2">
    <source>
        <dbReference type="Proteomes" id="UP000030151"/>
    </source>
</evidence>
<organism evidence="1 2">
    <name type="scientific">Metarhizium robertsii</name>
    <dbReference type="NCBI Taxonomy" id="568076"/>
    <lineage>
        <taxon>Eukaryota</taxon>
        <taxon>Fungi</taxon>
        <taxon>Dikarya</taxon>
        <taxon>Ascomycota</taxon>
        <taxon>Pezizomycotina</taxon>
        <taxon>Sordariomycetes</taxon>
        <taxon>Hypocreomycetidae</taxon>
        <taxon>Hypocreales</taxon>
        <taxon>Clavicipitaceae</taxon>
        <taxon>Metarhizium</taxon>
    </lineage>
</organism>
<evidence type="ECO:0000313" key="1">
    <source>
        <dbReference type="EMBL" id="EXU95272.1"/>
    </source>
</evidence>
<reference evidence="1 2" key="1">
    <citation type="submission" date="2014-02" db="EMBL/GenBank/DDBJ databases">
        <title>The genome sequence of the entomopathogenic fungus Metarhizium robertsii ARSEF 2575.</title>
        <authorList>
            <person name="Giuliano Garisto Donzelli B."/>
            <person name="Roe B.A."/>
            <person name="Macmil S.L."/>
            <person name="Krasnoff S.B."/>
            <person name="Gibson D.M."/>
        </authorList>
    </citation>
    <scope>NUCLEOTIDE SEQUENCE [LARGE SCALE GENOMIC DNA]</scope>
    <source>
        <strain evidence="1 2">ARSEF 2575</strain>
    </source>
</reference>
<comment type="caution">
    <text evidence="1">The sequence shown here is derived from an EMBL/GenBank/DDBJ whole genome shotgun (WGS) entry which is preliminary data.</text>
</comment>
<dbReference type="Proteomes" id="UP000030151">
    <property type="component" value="Unassembled WGS sequence"/>
</dbReference>
<dbReference type="AlphaFoldDB" id="A0A014P1X2"/>
<name>A0A014P1X2_9HYPO</name>
<accession>A0A014P1X2</accession>
<sequence length="170" mass="19230">MSTWRDRARDALKEAEYQSMRSYGYSGESSFLRLLRARAQLWHRGSIRCHVCMMYEWSEACYLHDMTTCTLRKELRLANTLLTEWEGLAGADGGAREQCDLCRFPISVCRLGHGYNDDWASSNGLECEGVTVITRVVAALMTVADGSIGDGVVEDDEIASYVTYEKFSRE</sequence>
<dbReference type="HOGENOM" id="CLU_1571024_0_0_1"/>